<evidence type="ECO:0000313" key="6">
    <source>
        <dbReference type="Proteomes" id="UP000014148"/>
    </source>
</evidence>
<dbReference type="AlphaFoldDB" id="R2RTY6"/>
<evidence type="ECO:0000313" key="4">
    <source>
        <dbReference type="EMBL" id="EOT64832.1"/>
    </source>
</evidence>
<evidence type="ECO:0000256" key="1">
    <source>
        <dbReference type="SAM" id="Phobius"/>
    </source>
</evidence>
<feature type="transmembrane region" description="Helical" evidence="1">
    <location>
        <begin position="7"/>
        <end position="26"/>
    </location>
</feature>
<proteinExistence type="predicted"/>
<reference evidence="4 6" key="2">
    <citation type="submission" date="2013-03" db="EMBL/GenBank/DDBJ databases">
        <title>The Genome Sequence of Enterococcus malodoratus ATCC_43197 (PacBio/Illumina hybrid assembly).</title>
        <authorList>
            <consortium name="The Broad Institute Genomics Platform"/>
            <consortium name="The Broad Institute Genome Sequencing Center for Infectious Disease"/>
            <person name="Earl A."/>
            <person name="Russ C."/>
            <person name="Gilmore M."/>
            <person name="Surin D."/>
            <person name="Walker B."/>
            <person name="Young S."/>
            <person name="Zeng Q."/>
            <person name="Gargeya S."/>
            <person name="Fitzgerald M."/>
            <person name="Haas B."/>
            <person name="Abouelleil A."/>
            <person name="Allen A.W."/>
            <person name="Alvarado L."/>
            <person name="Arachchi H.M."/>
            <person name="Berlin A.M."/>
            <person name="Chapman S.B."/>
            <person name="Gainer-Dewar J."/>
            <person name="Goldberg J."/>
            <person name="Griggs A."/>
            <person name="Gujja S."/>
            <person name="Hansen M."/>
            <person name="Howarth C."/>
            <person name="Imamovic A."/>
            <person name="Ireland A."/>
            <person name="Larimer J."/>
            <person name="McCowan C."/>
            <person name="Murphy C."/>
            <person name="Pearson M."/>
            <person name="Poon T.W."/>
            <person name="Priest M."/>
            <person name="Roberts A."/>
            <person name="Saif S."/>
            <person name="Shea T."/>
            <person name="Sisk P."/>
            <person name="Sykes S."/>
            <person name="Wortman J."/>
            <person name="Nusbaum C."/>
            <person name="Birren B."/>
        </authorList>
    </citation>
    <scope>NUCLEOTIDE SEQUENCE [LARGE SCALE GENOMIC DNA]</scope>
    <source>
        <strain evidence="4 6">ATCC 43197</strain>
    </source>
</reference>
<name>R2RTY6_9ENTE</name>
<dbReference type="STRING" id="71451.RV07_GL001243"/>
<accession>R2RTY6</accession>
<feature type="transmembrane region" description="Helical" evidence="1">
    <location>
        <begin position="66"/>
        <end position="87"/>
    </location>
</feature>
<keyword evidence="1" id="KW-0812">Transmembrane</keyword>
<dbReference type="InterPro" id="IPR050570">
    <property type="entry name" value="Cell_wall_metabolism_enzyme"/>
</dbReference>
<organism evidence="3 5">
    <name type="scientific">Enterococcus malodoratus ATCC 43197</name>
    <dbReference type="NCBI Taxonomy" id="1158601"/>
    <lineage>
        <taxon>Bacteria</taxon>
        <taxon>Bacillati</taxon>
        <taxon>Bacillota</taxon>
        <taxon>Bacilli</taxon>
        <taxon>Lactobacillales</taxon>
        <taxon>Enterococcaceae</taxon>
        <taxon>Enterococcus</taxon>
    </lineage>
</organism>
<dbReference type="SUPFAM" id="SSF51261">
    <property type="entry name" value="Duplicated hybrid motif"/>
    <property type="match status" value="1"/>
</dbReference>
<dbReference type="GO" id="GO:0004222">
    <property type="term" value="F:metalloendopeptidase activity"/>
    <property type="evidence" value="ECO:0007669"/>
    <property type="project" value="TreeGrafter"/>
</dbReference>
<protein>
    <recommendedName>
        <fullName evidence="2">M23ase beta-sheet core domain-containing protein</fullName>
    </recommendedName>
</protein>
<dbReference type="EMBL" id="ASWA01000004">
    <property type="protein sequence ID" value="EOT64832.1"/>
    <property type="molecule type" value="Genomic_DNA"/>
</dbReference>
<dbReference type="Pfam" id="PF01551">
    <property type="entry name" value="Peptidase_M23"/>
    <property type="match status" value="1"/>
</dbReference>
<reference evidence="3 5" key="1">
    <citation type="submission" date="2013-02" db="EMBL/GenBank/DDBJ databases">
        <title>The Genome Sequence of Enterococcus malodoratus ATCC_43197.</title>
        <authorList>
            <consortium name="The Broad Institute Genome Sequencing Platform"/>
            <consortium name="The Broad Institute Genome Sequencing Center for Infectious Disease"/>
            <person name="Earl A.M."/>
            <person name="Gilmore M.S."/>
            <person name="Lebreton F."/>
            <person name="Walker B."/>
            <person name="Young S.K."/>
            <person name="Zeng Q."/>
            <person name="Gargeya S."/>
            <person name="Fitzgerald M."/>
            <person name="Haas B."/>
            <person name="Abouelleil A."/>
            <person name="Alvarado L."/>
            <person name="Arachchi H.M."/>
            <person name="Berlin A.M."/>
            <person name="Chapman S.B."/>
            <person name="Dewar J."/>
            <person name="Goldberg J."/>
            <person name="Griggs A."/>
            <person name="Gujja S."/>
            <person name="Hansen M."/>
            <person name="Howarth C."/>
            <person name="Imamovic A."/>
            <person name="Larimer J."/>
            <person name="McCowan C."/>
            <person name="Murphy C."/>
            <person name="Neiman D."/>
            <person name="Pearson M."/>
            <person name="Priest M."/>
            <person name="Roberts A."/>
            <person name="Saif S."/>
            <person name="Shea T."/>
            <person name="Sisk P."/>
            <person name="Sykes S."/>
            <person name="Wortman J."/>
            <person name="Nusbaum C."/>
            <person name="Birren B."/>
        </authorList>
    </citation>
    <scope>NUCLEOTIDE SEQUENCE [LARGE SCALE GENOMIC DNA]</scope>
    <source>
        <strain evidence="3 5">ATCC 43197</strain>
    </source>
</reference>
<dbReference type="InterPro" id="IPR016047">
    <property type="entry name" value="M23ase_b-sheet_dom"/>
</dbReference>
<comment type="caution">
    <text evidence="3">The sequence shown here is derived from an EMBL/GenBank/DDBJ whole genome shotgun (WGS) entry which is preliminary data.</text>
</comment>
<dbReference type="eggNOG" id="COG0739">
    <property type="taxonomic scope" value="Bacteria"/>
</dbReference>
<dbReference type="Proteomes" id="UP000014148">
    <property type="component" value="Unassembled WGS sequence"/>
</dbReference>
<evidence type="ECO:0000313" key="3">
    <source>
        <dbReference type="EMBL" id="EOH79409.1"/>
    </source>
</evidence>
<keyword evidence="1" id="KW-1133">Transmembrane helix</keyword>
<dbReference type="PANTHER" id="PTHR21666">
    <property type="entry name" value="PEPTIDASE-RELATED"/>
    <property type="match status" value="1"/>
</dbReference>
<feature type="transmembrane region" description="Helical" evidence="1">
    <location>
        <begin position="32"/>
        <end position="54"/>
    </location>
</feature>
<dbReference type="PATRIC" id="fig|1158601.3.peg.1354"/>
<dbReference type="Proteomes" id="UP000013783">
    <property type="component" value="Unassembled WGS sequence"/>
</dbReference>
<dbReference type="Gene3D" id="2.70.70.10">
    <property type="entry name" value="Glucose Permease (Domain IIA)"/>
    <property type="match status" value="1"/>
</dbReference>
<dbReference type="PANTHER" id="PTHR21666:SF285">
    <property type="entry name" value="M23 FAMILY METALLOPEPTIDASE"/>
    <property type="match status" value="1"/>
</dbReference>
<evidence type="ECO:0000259" key="2">
    <source>
        <dbReference type="Pfam" id="PF01551"/>
    </source>
</evidence>
<gene>
    <name evidence="4" type="ORF">I585_04033</name>
    <name evidence="3" type="ORF">UAI_01387</name>
</gene>
<evidence type="ECO:0000313" key="5">
    <source>
        <dbReference type="Proteomes" id="UP000013783"/>
    </source>
</evidence>
<dbReference type="RefSeq" id="WP_010740238.1">
    <property type="nucleotide sequence ID" value="NZ_KB946250.1"/>
</dbReference>
<dbReference type="InterPro" id="IPR011055">
    <property type="entry name" value="Dup_hybrid_motif"/>
</dbReference>
<dbReference type="EMBL" id="AJAK01000010">
    <property type="protein sequence ID" value="EOH79409.1"/>
    <property type="molecule type" value="Genomic_DNA"/>
</dbReference>
<feature type="domain" description="M23ase beta-sheet core" evidence="2">
    <location>
        <begin position="157"/>
        <end position="251"/>
    </location>
</feature>
<keyword evidence="1" id="KW-0472">Membrane</keyword>
<dbReference type="CDD" id="cd12797">
    <property type="entry name" value="M23_peptidase"/>
    <property type="match status" value="1"/>
</dbReference>
<keyword evidence="6" id="KW-1185">Reference proteome</keyword>
<sequence length="282" mass="31350">MRKRSIINGLLGFILGIFWVFVLFFHGLAGTFAWFGLKIVFPVIGLIILLISLIRLVTKKDRFKNSLVTIVLSLLMIAPITLVIGIFHTAYPIRESQASPALTVSWPLKEQTVVGWGGNTYEENYHSEWPATRWAYDLVMEPYNTNNPKLASYGCWNKEVVSPVEGTVVGAYDKDADHGVNLDEFDSQGNYVFIKVKETGTYLALYHLKQDSVTVAKGDQVKVGDTLGRVGNSGASSEPHLHIHHQKQNPVNGNQLLAEGLPLYFKLQGKQELPVKGTIVTP</sequence>